<dbReference type="AlphaFoldDB" id="A0A2G5SKB1"/>
<protein>
    <submittedName>
        <fullName evidence="2">Uncharacterized protein</fullName>
    </submittedName>
</protein>
<feature type="region of interest" description="Disordered" evidence="1">
    <location>
        <begin position="65"/>
        <end position="153"/>
    </location>
</feature>
<name>A0A2G5SKB1_9PELO</name>
<feature type="region of interest" description="Disordered" evidence="1">
    <location>
        <begin position="1"/>
        <end position="25"/>
    </location>
</feature>
<keyword evidence="3" id="KW-1185">Reference proteome</keyword>
<evidence type="ECO:0000256" key="1">
    <source>
        <dbReference type="SAM" id="MobiDB-lite"/>
    </source>
</evidence>
<gene>
    <name evidence="2" type="primary">Cnig_chr_X.g22485</name>
    <name evidence="2" type="ORF">B9Z55_022485</name>
</gene>
<evidence type="ECO:0000313" key="2">
    <source>
        <dbReference type="EMBL" id="PIC15555.1"/>
    </source>
</evidence>
<feature type="compositionally biased region" description="Acidic residues" evidence="1">
    <location>
        <begin position="68"/>
        <end position="133"/>
    </location>
</feature>
<dbReference type="OrthoDB" id="10539956at2759"/>
<dbReference type="Proteomes" id="UP000230233">
    <property type="component" value="Chromosome X"/>
</dbReference>
<accession>A0A2G5SKB1</accession>
<dbReference type="EMBL" id="PDUG01000006">
    <property type="protein sequence ID" value="PIC15555.1"/>
    <property type="molecule type" value="Genomic_DNA"/>
</dbReference>
<sequence length="237" mass="27027">MYLCGQQLIRRPKTPQPPPEESQTTYEHLFYRRSLTPAFARPNWIPNPNRVDPFIKDTFVAPLALDSSSEDSSDSSSDDSFMDDTDNENMDGIEEYSDDDSSDDDSFDYDVPMDGDSSDDDSSDNDSSDDDALMENSSSDSKSSDDESSDDDLPKKMIQWRTVIWMTTISSCGFDSFNHRQVDVFWLFQIGTLQKLKRLNSSSHHLQRLPSPVFLVQRRSFHITSIHPVSYQFTPSS</sequence>
<proteinExistence type="predicted"/>
<organism evidence="2 3">
    <name type="scientific">Caenorhabditis nigoni</name>
    <dbReference type="NCBI Taxonomy" id="1611254"/>
    <lineage>
        <taxon>Eukaryota</taxon>
        <taxon>Metazoa</taxon>
        <taxon>Ecdysozoa</taxon>
        <taxon>Nematoda</taxon>
        <taxon>Chromadorea</taxon>
        <taxon>Rhabditida</taxon>
        <taxon>Rhabditina</taxon>
        <taxon>Rhabditomorpha</taxon>
        <taxon>Rhabditoidea</taxon>
        <taxon>Rhabditidae</taxon>
        <taxon>Peloderinae</taxon>
        <taxon>Caenorhabditis</taxon>
    </lineage>
</organism>
<comment type="caution">
    <text evidence="2">The sequence shown here is derived from an EMBL/GenBank/DDBJ whole genome shotgun (WGS) entry which is preliminary data.</text>
</comment>
<evidence type="ECO:0000313" key="3">
    <source>
        <dbReference type="Proteomes" id="UP000230233"/>
    </source>
</evidence>
<reference evidence="3" key="1">
    <citation type="submission" date="2017-10" db="EMBL/GenBank/DDBJ databases">
        <title>Rapid genome shrinkage in a self-fertile nematode reveals novel sperm competition proteins.</title>
        <authorList>
            <person name="Yin D."/>
            <person name="Schwarz E.M."/>
            <person name="Thomas C.G."/>
            <person name="Felde R.L."/>
            <person name="Korf I.F."/>
            <person name="Cutter A.D."/>
            <person name="Schartner C.M."/>
            <person name="Ralston E.J."/>
            <person name="Meyer B.J."/>
            <person name="Haag E.S."/>
        </authorList>
    </citation>
    <scope>NUCLEOTIDE SEQUENCE [LARGE SCALE GENOMIC DNA]</scope>
    <source>
        <strain evidence="3">JU1422</strain>
    </source>
</reference>